<dbReference type="Proteomes" id="UP000242180">
    <property type="component" value="Unassembled WGS sequence"/>
</dbReference>
<dbReference type="STRING" id="13706.A0A1X2H1J8"/>
<dbReference type="InParanoid" id="A0A1X2H1J8"/>
<reference evidence="1 2" key="1">
    <citation type="submission" date="2016-07" db="EMBL/GenBank/DDBJ databases">
        <title>Pervasive Adenine N6-methylation of Active Genes in Fungi.</title>
        <authorList>
            <consortium name="DOE Joint Genome Institute"/>
            <person name="Mondo S.J."/>
            <person name="Dannebaum R.O."/>
            <person name="Kuo R.C."/>
            <person name="Labutti K."/>
            <person name="Haridas S."/>
            <person name="Kuo A."/>
            <person name="Salamov A."/>
            <person name="Ahrendt S.R."/>
            <person name="Lipzen A."/>
            <person name="Sullivan W."/>
            <person name="Andreopoulos W.B."/>
            <person name="Clum A."/>
            <person name="Lindquist E."/>
            <person name="Daum C."/>
            <person name="Ramamoorthy G.K."/>
            <person name="Gryganskyi A."/>
            <person name="Culley D."/>
            <person name="Magnuson J.K."/>
            <person name="James T.Y."/>
            <person name="O'Malley M.A."/>
            <person name="Stajich J.E."/>
            <person name="Spatafora J.W."/>
            <person name="Visel A."/>
            <person name="Grigoriev I.V."/>
        </authorList>
    </citation>
    <scope>NUCLEOTIDE SEQUENCE [LARGE SCALE GENOMIC DNA]</scope>
    <source>
        <strain evidence="1 2">NRRL 2496</strain>
    </source>
</reference>
<dbReference type="EMBL" id="MCGN01000011">
    <property type="protein sequence ID" value="ORY91288.1"/>
    <property type="molecule type" value="Genomic_DNA"/>
</dbReference>
<evidence type="ECO:0000313" key="1">
    <source>
        <dbReference type="EMBL" id="ORY91288.1"/>
    </source>
</evidence>
<comment type="caution">
    <text evidence="1">The sequence shown here is derived from an EMBL/GenBank/DDBJ whole genome shotgun (WGS) entry which is preliminary data.</text>
</comment>
<gene>
    <name evidence="1" type="ORF">BCR43DRAFT_527885</name>
</gene>
<sequence length="79" mass="8998">MPPLPNAHGRLYLLISKTPELTKKAGDSDYDLYDMGKPQNYMEMAARVALENENLNNFSNLSVKFQENLIRQLAKEARA</sequence>
<dbReference type="AlphaFoldDB" id="A0A1X2H1J8"/>
<evidence type="ECO:0000313" key="2">
    <source>
        <dbReference type="Proteomes" id="UP000242180"/>
    </source>
</evidence>
<keyword evidence="2" id="KW-1185">Reference proteome</keyword>
<proteinExistence type="predicted"/>
<name>A0A1X2H1J8_SYNRA</name>
<accession>A0A1X2H1J8</accession>
<protein>
    <submittedName>
        <fullName evidence="1">Uncharacterized protein</fullName>
    </submittedName>
</protein>
<organism evidence="1 2">
    <name type="scientific">Syncephalastrum racemosum</name>
    <name type="common">Filamentous fungus</name>
    <dbReference type="NCBI Taxonomy" id="13706"/>
    <lineage>
        <taxon>Eukaryota</taxon>
        <taxon>Fungi</taxon>
        <taxon>Fungi incertae sedis</taxon>
        <taxon>Mucoromycota</taxon>
        <taxon>Mucoromycotina</taxon>
        <taxon>Mucoromycetes</taxon>
        <taxon>Mucorales</taxon>
        <taxon>Syncephalastraceae</taxon>
        <taxon>Syncephalastrum</taxon>
    </lineage>
</organism>